<dbReference type="EMBL" id="JADZLT010000041">
    <property type="protein sequence ID" value="MBH0237081.1"/>
    <property type="molecule type" value="Genomic_DNA"/>
</dbReference>
<organism evidence="1 2">
    <name type="scientific">Methylobrevis albus</name>
    <dbReference type="NCBI Taxonomy" id="2793297"/>
    <lineage>
        <taxon>Bacteria</taxon>
        <taxon>Pseudomonadati</taxon>
        <taxon>Pseudomonadota</taxon>
        <taxon>Alphaproteobacteria</taxon>
        <taxon>Hyphomicrobiales</taxon>
        <taxon>Pleomorphomonadaceae</taxon>
        <taxon>Methylobrevis</taxon>
    </lineage>
</organism>
<dbReference type="RefSeq" id="WP_197310185.1">
    <property type="nucleotide sequence ID" value="NZ_JADZLT010000041.1"/>
</dbReference>
<dbReference type="Proteomes" id="UP000631694">
    <property type="component" value="Unassembled WGS sequence"/>
</dbReference>
<evidence type="ECO:0000313" key="1">
    <source>
        <dbReference type="EMBL" id="MBH0237081.1"/>
    </source>
</evidence>
<accession>A0A931I172</accession>
<reference evidence="1" key="1">
    <citation type="submission" date="2020-12" db="EMBL/GenBank/DDBJ databases">
        <title>Methylobrevis albus sp. nov., isolated from fresh water lack sediment.</title>
        <authorList>
            <person name="Zou Q."/>
        </authorList>
    </citation>
    <scope>NUCLEOTIDE SEQUENCE</scope>
    <source>
        <strain evidence="1">L22</strain>
    </source>
</reference>
<gene>
    <name evidence="1" type="ORF">I5731_04540</name>
</gene>
<protein>
    <submittedName>
        <fullName evidence="1">Uncharacterized protein</fullName>
    </submittedName>
</protein>
<evidence type="ECO:0000313" key="2">
    <source>
        <dbReference type="Proteomes" id="UP000631694"/>
    </source>
</evidence>
<dbReference type="AlphaFoldDB" id="A0A931I172"/>
<name>A0A931I172_9HYPH</name>
<comment type="caution">
    <text evidence="1">The sequence shown here is derived from an EMBL/GenBank/DDBJ whole genome shotgun (WGS) entry which is preliminary data.</text>
</comment>
<sequence>MGYELPAGIILGSAILGIALDSFDAVEKVKNYFVPQPIMIDENYMIFPMRSLVDQESGSREVYEKSWRVFAQELSNQFPDFLFASPAYMERAWSFSASDAIDKFCSFSSSEQGQRDLKDCTDKAVIDWIDVVSYSVTNRNSFSIAGMSFILRPYGEGGEFTENIDIFFADTEENGDCLTSELADGGCIARRSGQDEIIDVPQSIEIGQKLVLPLYLGLRLSYTAEEGPSNYDGYVVAPFRLPLSVTVNDRVIVEKSRPMSLTPMISKGEYEIRG</sequence>
<keyword evidence="2" id="KW-1185">Reference proteome</keyword>
<proteinExistence type="predicted"/>